<feature type="compositionally biased region" description="Polar residues" evidence="8">
    <location>
        <begin position="316"/>
        <end position="326"/>
    </location>
</feature>
<dbReference type="STRING" id="6210.W6UNJ9"/>
<dbReference type="RefSeq" id="XP_024354411.1">
    <property type="nucleotide sequence ID" value="XM_024491268.1"/>
</dbReference>
<evidence type="ECO:0000256" key="7">
    <source>
        <dbReference type="ARBA" id="ARBA00023136"/>
    </source>
</evidence>
<dbReference type="AlphaFoldDB" id="W6UNJ9"/>
<keyword evidence="6" id="KW-0333">Golgi apparatus</keyword>
<dbReference type="PANTHER" id="PTHR31658:SF0">
    <property type="entry name" value="CONSERVED OLIGOMERIC GOLGI COMPLEX SUBUNIT 1"/>
    <property type="match status" value="1"/>
</dbReference>
<evidence type="ECO:0000256" key="8">
    <source>
        <dbReference type="SAM" id="MobiDB-lite"/>
    </source>
</evidence>
<keyword evidence="5" id="KW-0653">Protein transport</keyword>
<sequence length="1084" mass="119836">MEASVTEIFEKHTADENQLRNDVESKKMELRFLVGERHRDVIEASDNILCMKEFSNSITEKLQALEKCCSYESFAPANISWSKRQHSGNPKKLIASQLKLLLDIPEMIWSALDEMDYTGAVEFFLLGRHLSVKMHLTGEAMAAHVNPRVLVKRQWAALDDIENTIASACRKQLALPTVSDEILAQALTALLVLEDQTMRTALDEFLSGRTTALSCILGVDEVSKGRMNIGVDQRLSTVVRLFTQTSEAVTKLFLPKGQIATLLEQMSKWCPRVSNTGSSLYTLSTLETAWFSGENLFEYLPENIAYYHVTQAPAQTHQLKSPTSGPSEEKNFDTQPSGIRACPLSVEDLTDPFKEWWQSTLGFSQQQLSTVLSSHLVDITDLVDARHTLLSSLPTSSGHVDDSSSAPHPLGRRVDLWADLFQPPFLQHLEALLKSTLNEIFTDFETALLSLAKSLDQMEDKSHQTSSDEIPVPLDKEEMSSELDLASFVWSQSSNSTDLSNYYQEEKNQLLSSLDDPVDHLDICPQDLVMAYFACLVGRKDLLPRPSATQDASSQLPGPLRWRLSRLLESAAATYALFDCRKGEGGTMSETVCASRHEINLKRRLVTPQLKRYAVRMSLISQLSYGTADECKRQYLQEDGGDEDIEGICSTFNNRLCEIVATSASEDVTTWKVLLSSVEELLERCCNLARRVSNELPPQGGARGAFCVARACFCLLDVYPALGATVVTATARLLAEEAKSPSFTPWTDVSKLRQAWLSTSRSLRSIAARLSLTAILRVTVESPALENLFQSLSSVCNASSASDAKLVAITSQWCEIMLKSSPQDTDSSAAVVRLRVPSHPSWPLQETLFTIARSLTTLSVHTLPRGFLGQSFGQKLAEGLLNTYRRLVEDQEGKLTQPQALQLLFDVRFILRLLVWPLTSTEKRPSNVNSPTVEDMAEIGQDLLKRLEAAVDPFDLEMSSEPLNIGIGHAVRTTAVLYAALLPVTSTIASADQVGEGKSEEFSNLGFLALIPVSKGLEGREAEKAKKTLIFGLLPFSLSQVRPPPHVTPAVRKRSKPPPEKSKEVSSASRGSSDFSWFGGLSFT</sequence>
<organism evidence="9 10">
    <name type="scientific">Echinococcus granulosus</name>
    <name type="common">Hydatid tapeworm</name>
    <dbReference type="NCBI Taxonomy" id="6210"/>
    <lineage>
        <taxon>Eukaryota</taxon>
        <taxon>Metazoa</taxon>
        <taxon>Spiralia</taxon>
        <taxon>Lophotrochozoa</taxon>
        <taxon>Platyhelminthes</taxon>
        <taxon>Cestoda</taxon>
        <taxon>Eucestoda</taxon>
        <taxon>Cyclophyllidea</taxon>
        <taxon>Taeniidae</taxon>
        <taxon>Echinococcus</taxon>
        <taxon>Echinococcus granulosus group</taxon>
    </lineage>
</organism>
<accession>W6UNJ9</accession>
<dbReference type="OMA" id="TDINQRC"/>
<evidence type="ECO:0000256" key="2">
    <source>
        <dbReference type="ARBA" id="ARBA00006653"/>
    </source>
</evidence>
<dbReference type="EMBL" id="APAU02000008">
    <property type="protein sequence ID" value="EUB63215.1"/>
    <property type="molecule type" value="Genomic_DNA"/>
</dbReference>
<name>W6UNJ9_ECHGR</name>
<keyword evidence="10" id="KW-1185">Reference proteome</keyword>
<feature type="region of interest" description="Disordered" evidence="8">
    <location>
        <begin position="316"/>
        <end position="337"/>
    </location>
</feature>
<dbReference type="CTD" id="36337734"/>
<proteinExistence type="inferred from homology"/>
<evidence type="ECO:0000256" key="1">
    <source>
        <dbReference type="ARBA" id="ARBA00004395"/>
    </source>
</evidence>
<reference evidence="9 10" key="1">
    <citation type="journal article" date="2013" name="Nat. Genet.">
        <title>The genome of the hydatid tapeworm Echinococcus granulosus.</title>
        <authorList>
            <person name="Zheng H."/>
            <person name="Zhang W."/>
            <person name="Zhang L."/>
            <person name="Zhang Z."/>
            <person name="Li J."/>
            <person name="Lu G."/>
            <person name="Zhu Y."/>
            <person name="Wang Y."/>
            <person name="Huang Y."/>
            <person name="Liu J."/>
            <person name="Kang H."/>
            <person name="Chen J."/>
            <person name="Wang L."/>
            <person name="Chen A."/>
            <person name="Yu S."/>
            <person name="Gao Z."/>
            <person name="Jin L."/>
            <person name="Gu W."/>
            <person name="Wang Z."/>
            <person name="Zhao L."/>
            <person name="Shi B."/>
            <person name="Wen H."/>
            <person name="Lin R."/>
            <person name="Jones M.K."/>
            <person name="Brejova B."/>
            <person name="Vinar T."/>
            <person name="Zhao G."/>
            <person name="McManus D.P."/>
            <person name="Chen Z."/>
            <person name="Zhou Y."/>
            <person name="Wang S."/>
        </authorList>
    </citation>
    <scope>NUCLEOTIDE SEQUENCE [LARGE SCALE GENOMIC DNA]</scope>
</reference>
<dbReference type="GO" id="GO:0015031">
    <property type="term" value="P:protein transport"/>
    <property type="evidence" value="ECO:0007669"/>
    <property type="project" value="UniProtKB-KW"/>
</dbReference>
<dbReference type="GeneID" id="36337734"/>
<comment type="similarity">
    <text evidence="2">Belongs to the COG1 family.</text>
</comment>
<dbReference type="PANTHER" id="PTHR31658">
    <property type="entry name" value="CONSERVED OLIGOMERIC GOLGI COMPLEX SUBUNIT 1"/>
    <property type="match status" value="1"/>
</dbReference>
<dbReference type="KEGG" id="egl:EGR_02019"/>
<gene>
    <name evidence="9" type="ORF">EGR_02019</name>
</gene>
<dbReference type="Proteomes" id="UP000019149">
    <property type="component" value="Unassembled WGS sequence"/>
</dbReference>
<evidence type="ECO:0000256" key="4">
    <source>
        <dbReference type="ARBA" id="ARBA00022448"/>
    </source>
</evidence>
<feature type="region of interest" description="Disordered" evidence="8">
    <location>
        <begin position="1044"/>
        <end position="1084"/>
    </location>
</feature>
<dbReference type="InterPro" id="IPR033370">
    <property type="entry name" value="COG1"/>
</dbReference>
<comment type="subcellular location">
    <subcellularLocation>
        <location evidence="1">Golgi apparatus membrane</location>
        <topology evidence="1">Peripheral membrane protein</topology>
    </subcellularLocation>
</comment>
<evidence type="ECO:0000256" key="5">
    <source>
        <dbReference type="ARBA" id="ARBA00022927"/>
    </source>
</evidence>
<keyword evidence="7" id="KW-0472">Membrane</keyword>
<evidence type="ECO:0000313" key="10">
    <source>
        <dbReference type="Proteomes" id="UP000019149"/>
    </source>
</evidence>
<evidence type="ECO:0000313" key="9">
    <source>
        <dbReference type="EMBL" id="EUB63215.1"/>
    </source>
</evidence>
<dbReference type="GO" id="GO:0006891">
    <property type="term" value="P:intra-Golgi vesicle-mediated transport"/>
    <property type="evidence" value="ECO:0007669"/>
    <property type="project" value="InterPro"/>
</dbReference>
<dbReference type="GO" id="GO:0000139">
    <property type="term" value="C:Golgi membrane"/>
    <property type="evidence" value="ECO:0007669"/>
    <property type="project" value="UniProtKB-SubCell"/>
</dbReference>
<evidence type="ECO:0000256" key="6">
    <source>
        <dbReference type="ARBA" id="ARBA00023034"/>
    </source>
</evidence>
<comment type="caution">
    <text evidence="9">The sequence shown here is derived from an EMBL/GenBank/DDBJ whole genome shotgun (WGS) entry which is preliminary data.</text>
</comment>
<dbReference type="Pfam" id="PF08700">
    <property type="entry name" value="VPS51_Exo84_N"/>
    <property type="match status" value="1"/>
</dbReference>
<dbReference type="GO" id="GO:0017119">
    <property type="term" value="C:Golgi transport complex"/>
    <property type="evidence" value="ECO:0007669"/>
    <property type="project" value="InterPro"/>
</dbReference>
<evidence type="ECO:0000256" key="3">
    <source>
        <dbReference type="ARBA" id="ARBA00020978"/>
    </source>
</evidence>
<keyword evidence="4" id="KW-0813">Transport</keyword>
<protein>
    <recommendedName>
        <fullName evidence="3">Conserved oligomeric Golgi complex subunit 1</fullName>
    </recommendedName>
</protein>
<dbReference type="OrthoDB" id="46189at2759"/>